<dbReference type="CDD" id="cd00085">
    <property type="entry name" value="HNHc"/>
    <property type="match status" value="1"/>
</dbReference>
<comment type="caution">
    <text evidence="3">The sequence shown here is derived from an EMBL/GenBank/DDBJ whole genome shotgun (WGS) entry which is preliminary data.</text>
</comment>
<keyword evidence="4" id="KW-1185">Reference proteome</keyword>
<feature type="region of interest" description="Disordered" evidence="1">
    <location>
        <begin position="644"/>
        <end position="664"/>
    </location>
</feature>
<evidence type="ECO:0000313" key="4">
    <source>
        <dbReference type="Proteomes" id="UP000319865"/>
    </source>
</evidence>
<dbReference type="AlphaFoldDB" id="A0A543P9P8"/>
<proteinExistence type="predicted"/>
<organism evidence="3 4">
    <name type="scientific">Blastococcus colisei</name>
    <dbReference type="NCBI Taxonomy" id="1564162"/>
    <lineage>
        <taxon>Bacteria</taxon>
        <taxon>Bacillati</taxon>
        <taxon>Actinomycetota</taxon>
        <taxon>Actinomycetes</taxon>
        <taxon>Geodermatophilales</taxon>
        <taxon>Geodermatophilaceae</taxon>
        <taxon>Blastococcus</taxon>
    </lineage>
</organism>
<dbReference type="InterPro" id="IPR003870">
    <property type="entry name" value="DUF222"/>
</dbReference>
<feature type="compositionally biased region" description="Acidic residues" evidence="1">
    <location>
        <begin position="375"/>
        <end position="400"/>
    </location>
</feature>
<protein>
    <submittedName>
        <fullName evidence="3">Uncharacterized protein DUF222</fullName>
    </submittedName>
</protein>
<feature type="region of interest" description="Disordered" evidence="1">
    <location>
        <begin position="354"/>
        <end position="460"/>
    </location>
</feature>
<evidence type="ECO:0000256" key="1">
    <source>
        <dbReference type="SAM" id="MobiDB-lite"/>
    </source>
</evidence>
<name>A0A543P9P8_9ACTN</name>
<dbReference type="InterPro" id="IPR003615">
    <property type="entry name" value="HNH_nuc"/>
</dbReference>
<dbReference type="Pfam" id="PF02720">
    <property type="entry name" value="DUF222"/>
    <property type="match status" value="1"/>
</dbReference>
<feature type="compositionally biased region" description="Gly residues" evidence="1">
    <location>
        <begin position="448"/>
        <end position="460"/>
    </location>
</feature>
<dbReference type="EMBL" id="VFQE01000001">
    <property type="protein sequence ID" value="TQN40807.1"/>
    <property type="molecule type" value="Genomic_DNA"/>
</dbReference>
<accession>A0A543P9P8</accession>
<sequence>MIEHVFDDVVVLTAEEYDAYVIACLETEFGADYPDAADFVRDEHQRFLDARARLLCAGAAQLDQAAAADRDAARAAAARARALAAFARSRPAAMFDRAPGERGAASAASVAARPAALTEVSEWAVDEAAATLGISARAASLMLVQAVTLVEGLPATLAALTAGDISPAHATVLVELAGPVSTPQKRAQVEAAVLPRAPRQTTAALRACVRRAVTRIDAAAAAQRLAEAVRNRQVRLDARDDGMSAMTTLWATPLARACHQTLSAYATACTYDENGDRDPRTHQQRMADCLADLILRPHADHPPVQIALTLVTGADTLTGHGPGADEPAEVDGDLVPAALARELAYVFGLLPRPAPATPHTPSHDTDTAAHASENDGTDTVDDAADDPTDTVDDAADDPTDTVDLTGTVDDADDEASHTADDAVPSAAAENDASGSDAGGNDAITPHDAGGGKVPPTGEGGSAARLAALRAAERAAARELGTAYAGRPADVGSAASAQAALTRLLDTRRLIDTALAERPRIAVTDRLTGTLLALTDSIELRAAAATGHGLGPPPGTDGYRPTDPLHRFVRLRDRRCRFPGCRARARCCDLDHQTPHPHGPTAHDNLACLCEHHHRLSHQAPGWRLHRDPDGGLVWTLPGGRTLTTHPPAFGTDDGSTPTVIPSPPTAQEKYAAALARISASSPGPPDPLIPY</sequence>
<gene>
    <name evidence="3" type="ORF">FHU33_0156</name>
</gene>
<evidence type="ECO:0000259" key="2">
    <source>
        <dbReference type="Pfam" id="PF02720"/>
    </source>
</evidence>
<feature type="domain" description="DUF222" evidence="2">
    <location>
        <begin position="124"/>
        <end position="296"/>
    </location>
</feature>
<dbReference type="Proteomes" id="UP000319865">
    <property type="component" value="Unassembled WGS sequence"/>
</dbReference>
<reference evidence="3 4" key="1">
    <citation type="submission" date="2019-06" db="EMBL/GenBank/DDBJ databases">
        <title>Sequencing the genomes of 1000 actinobacteria strains.</title>
        <authorList>
            <person name="Klenk H.-P."/>
        </authorList>
    </citation>
    <scope>NUCLEOTIDE SEQUENCE [LARGE SCALE GENOMIC DNA]</scope>
    <source>
        <strain evidence="3 4">DSM 46837</strain>
    </source>
</reference>
<evidence type="ECO:0000313" key="3">
    <source>
        <dbReference type="EMBL" id="TQN40807.1"/>
    </source>
</evidence>